<accession>A0A9J7DQ93</accession>
<dbReference type="PANTHER" id="PTHR37984">
    <property type="entry name" value="PROTEIN CBG26694"/>
    <property type="match status" value="1"/>
</dbReference>
<dbReference type="EC" id="2.7.7.49" evidence="1"/>
<name>A0A9J7DQ93_SPOLT</name>
<dbReference type="RefSeq" id="XP_022837367.1">
    <property type="nucleotide sequence ID" value="XM_022981599.1"/>
</dbReference>
<reference evidence="4 5" key="1">
    <citation type="submission" date="2025-04" db="UniProtKB">
        <authorList>
            <consortium name="RefSeq"/>
        </authorList>
    </citation>
    <scope>IDENTIFICATION</scope>
    <source>
        <strain evidence="4 5">Ishihara</strain>
        <tissue evidence="4 5">Whole body</tissue>
    </source>
</reference>
<dbReference type="InterPro" id="IPR036875">
    <property type="entry name" value="Znf_CCHC_sf"/>
</dbReference>
<dbReference type="RefSeq" id="XP_022833716.1">
    <property type="nucleotide sequence ID" value="XM_022977948.1"/>
</dbReference>
<dbReference type="AlphaFoldDB" id="A0A9J7DQ93"/>
<organism evidence="3 4">
    <name type="scientific">Spodoptera litura</name>
    <name type="common">Asian cotton leafworm</name>
    <dbReference type="NCBI Taxonomy" id="69820"/>
    <lineage>
        <taxon>Eukaryota</taxon>
        <taxon>Metazoa</taxon>
        <taxon>Ecdysozoa</taxon>
        <taxon>Arthropoda</taxon>
        <taxon>Hexapoda</taxon>
        <taxon>Insecta</taxon>
        <taxon>Pterygota</taxon>
        <taxon>Neoptera</taxon>
        <taxon>Endopterygota</taxon>
        <taxon>Lepidoptera</taxon>
        <taxon>Glossata</taxon>
        <taxon>Ditrysia</taxon>
        <taxon>Noctuoidea</taxon>
        <taxon>Noctuidae</taxon>
        <taxon>Amphipyrinae</taxon>
        <taxon>Spodoptera</taxon>
    </lineage>
</organism>
<dbReference type="KEGG" id="sliu:111361557"/>
<dbReference type="RefSeq" id="XP_022820784.1">
    <property type="nucleotide sequence ID" value="XM_022965016.1"/>
</dbReference>
<dbReference type="KEGG" id="sliu:111364650"/>
<feature type="domain" description="CCHC-type" evidence="2">
    <location>
        <begin position="421"/>
        <end position="437"/>
    </location>
</feature>
<evidence type="ECO:0000256" key="1">
    <source>
        <dbReference type="ARBA" id="ARBA00012493"/>
    </source>
</evidence>
<proteinExistence type="predicted"/>
<evidence type="ECO:0000313" key="6">
    <source>
        <dbReference type="RefSeq" id="XP_022833716.1"/>
    </source>
</evidence>
<dbReference type="Gene3D" id="1.10.340.70">
    <property type="match status" value="1"/>
</dbReference>
<evidence type="ECO:0000313" key="7">
    <source>
        <dbReference type="RefSeq" id="XP_022837367.1"/>
    </source>
</evidence>
<dbReference type="InterPro" id="IPR001878">
    <property type="entry name" value="Znf_CCHC"/>
</dbReference>
<dbReference type="InterPro" id="IPR041588">
    <property type="entry name" value="Integrase_H2C2"/>
</dbReference>
<dbReference type="Pfam" id="PF17921">
    <property type="entry name" value="Integrase_H2C2"/>
    <property type="match status" value="1"/>
</dbReference>
<dbReference type="GO" id="GO:0003676">
    <property type="term" value="F:nucleic acid binding"/>
    <property type="evidence" value="ECO:0007669"/>
    <property type="project" value="InterPro"/>
</dbReference>
<feature type="domain" description="CCHC-type" evidence="2">
    <location>
        <begin position="398"/>
        <end position="414"/>
    </location>
</feature>
<evidence type="ECO:0000313" key="3">
    <source>
        <dbReference type="Proteomes" id="UP000301870"/>
    </source>
</evidence>
<dbReference type="FunFam" id="1.10.340.70:FF:000001">
    <property type="entry name" value="Retrovirus-related Pol polyprotein from transposon gypsy-like Protein"/>
    <property type="match status" value="1"/>
</dbReference>
<dbReference type="GeneID" id="111349283"/>
<gene>
    <name evidence="4" type="primary">LOC111349283</name>
    <name evidence="5" type="synonym">LOC111352479</name>
    <name evidence="6" type="synonym">LOC111361557</name>
    <name evidence="7" type="synonym">LOC111364650</name>
</gene>
<dbReference type="SUPFAM" id="SSF57756">
    <property type="entry name" value="Retrovirus zinc finger-like domains"/>
    <property type="match status" value="1"/>
</dbReference>
<dbReference type="Gene3D" id="4.10.60.10">
    <property type="entry name" value="Zinc finger, CCHC-type"/>
    <property type="match status" value="1"/>
</dbReference>
<dbReference type="GO" id="GO:0008270">
    <property type="term" value="F:zinc ion binding"/>
    <property type="evidence" value="ECO:0007669"/>
    <property type="project" value="InterPro"/>
</dbReference>
<dbReference type="SMART" id="SM00343">
    <property type="entry name" value="ZnF_C2HC"/>
    <property type="match status" value="2"/>
</dbReference>
<dbReference type="KEGG" id="sliu:111349283"/>
<protein>
    <recommendedName>
        <fullName evidence="1">RNA-directed DNA polymerase</fullName>
        <ecNumber evidence="1">2.7.7.49</ecNumber>
    </recommendedName>
</protein>
<evidence type="ECO:0000313" key="4">
    <source>
        <dbReference type="RefSeq" id="XP_022816106.1"/>
    </source>
</evidence>
<dbReference type="Proteomes" id="UP000301870">
    <property type="component" value="Chromosome 5"/>
</dbReference>
<dbReference type="PANTHER" id="PTHR37984:SF15">
    <property type="entry name" value="INTEGRASE CATALYTIC DOMAIN-CONTAINING PROTEIN"/>
    <property type="match status" value="1"/>
</dbReference>
<dbReference type="Proteomes" id="UP000301870">
    <property type="component" value="Chromosome 2"/>
</dbReference>
<dbReference type="InterPro" id="IPR050951">
    <property type="entry name" value="Retrovirus_Pol_polyprotein"/>
</dbReference>
<evidence type="ECO:0000259" key="2">
    <source>
        <dbReference type="SMART" id="SM00343"/>
    </source>
</evidence>
<dbReference type="OrthoDB" id="8006889at2759"/>
<evidence type="ECO:0000313" key="5">
    <source>
        <dbReference type="RefSeq" id="XP_022820784.1"/>
    </source>
</evidence>
<keyword evidence="3" id="KW-1185">Reference proteome</keyword>
<dbReference type="RefSeq" id="XP_022816106.1">
    <property type="nucleotide sequence ID" value="XM_022960338.1"/>
</dbReference>
<dbReference type="Proteomes" id="UP000301870">
    <property type="component" value="Chromosome 9"/>
</dbReference>
<sequence length="695" mass="80554">MSSIHKYINYLRKDEIISELDLLGISTAPDSTVDSLRRQLRQVHKLSRRGSIKTEQVTSPLPAAEAKVCNPKVGELEDLLSSGDLTKDRSLLIRISVRANYLIDRLARSGSLNTSITELRHRLIRILAEVEPDDEDSSEEYVDRENTPKCKSASRVIEDIPDSEVGDRLVKENRIDMPKGREEILLVRDKPINLNSLNLKYNGSTCIRIFIERLEELRQAREIPEARMLTAFSDLLEGPPLSWFRCNKPTFNSYSELLSRLKEDFDTPDFDYQYKNEIRQRTQAKHETILNYISTMQGMFSRLSYPVSEEEQLEILMHNIRPEYMMALALQEVDSISKLKHLGKRLELAQSRANNFIEPKFNKTDNYYNPPSRSGKFPSKDYKIAAVNSSPRGEANITCWRCKTNEHVSNECRQAKSREILCYGCGQPGVTRPACPHCNSRVEIENVKEKIKLKCENATRYSTLNRSPNNLNKGKVLFPNKKPDNRPHLQVDIISVDSPKDEWYQYMLTSVKENPRKFPNFMEKDGSLFRYSKNKYNLTNECNWKLVVPEDNRLELLQKYHDDPTSAHLGVMKTHKRIALHYYWPRLYENVKDYVSKCEVCKTSKPVNTVRPGLMGNPKYYNLRKRQVELKIGQFVYKRTFYLSNKAKNFSSKLAPKFIKCVVTAKRSPLVYTLSDLDGKCLGNYHIKDILKYDS</sequence>
<dbReference type="KEGG" id="sliu:111352479"/>
<dbReference type="GO" id="GO:0003964">
    <property type="term" value="F:RNA-directed DNA polymerase activity"/>
    <property type="evidence" value="ECO:0007669"/>
    <property type="project" value="UniProtKB-EC"/>
</dbReference>